<comment type="caution">
    <text evidence="2">The sequence shown here is derived from an EMBL/GenBank/DDBJ whole genome shotgun (WGS) entry which is preliminary data.</text>
</comment>
<evidence type="ECO:0000313" key="2">
    <source>
        <dbReference type="EMBL" id="GBC00852.1"/>
    </source>
</evidence>
<organism evidence="2 3">
    <name type="scientific">Rhizophagus clarus</name>
    <dbReference type="NCBI Taxonomy" id="94130"/>
    <lineage>
        <taxon>Eukaryota</taxon>
        <taxon>Fungi</taxon>
        <taxon>Fungi incertae sedis</taxon>
        <taxon>Mucoromycota</taxon>
        <taxon>Glomeromycotina</taxon>
        <taxon>Glomeromycetes</taxon>
        <taxon>Glomerales</taxon>
        <taxon>Glomeraceae</taxon>
        <taxon>Rhizophagus</taxon>
    </lineage>
</organism>
<proteinExistence type="predicted"/>
<feature type="compositionally biased region" description="Polar residues" evidence="1">
    <location>
        <begin position="124"/>
        <end position="143"/>
    </location>
</feature>
<protein>
    <recommendedName>
        <fullName evidence="4">HMG box domain-containing protein</fullName>
    </recommendedName>
</protein>
<evidence type="ECO:0008006" key="4">
    <source>
        <dbReference type="Google" id="ProtNLM"/>
    </source>
</evidence>
<dbReference type="Gene3D" id="1.10.30.10">
    <property type="entry name" value="High mobility group box domain"/>
    <property type="match status" value="1"/>
</dbReference>
<dbReference type="SUPFAM" id="SSF47095">
    <property type="entry name" value="HMG-box"/>
    <property type="match status" value="1"/>
</dbReference>
<dbReference type="AlphaFoldDB" id="A0A2Z6RWD7"/>
<gene>
    <name evidence="2" type="ORF">RclHR1_00040003</name>
</gene>
<feature type="region of interest" description="Disordered" evidence="1">
    <location>
        <begin position="122"/>
        <end position="143"/>
    </location>
</feature>
<sequence length="216" mass="24777">MPKLTQNELEELNASINKNLGKIENKNEFIKKLHLPLADLLNPADGHTPPNSFMLYCRDHEFIIKNKPGNNSKCLSKRWDNEDQKKKMIYDILSKVMSMSYKEVFTELKPWDESASMPTFCLNGGQSSQHTQDSSNTMPQPEITESQPFIDKELIDYFQSELLFVDPATNEVKQLLLESVFAQDFDFISFSDTSSIHKSNIHAVLNISLDLLDENE</sequence>
<dbReference type="InterPro" id="IPR036910">
    <property type="entry name" value="HMG_box_dom_sf"/>
</dbReference>
<dbReference type="Proteomes" id="UP000247702">
    <property type="component" value="Unassembled WGS sequence"/>
</dbReference>
<evidence type="ECO:0000256" key="1">
    <source>
        <dbReference type="SAM" id="MobiDB-lite"/>
    </source>
</evidence>
<reference evidence="2 3" key="1">
    <citation type="submission" date="2017-11" db="EMBL/GenBank/DDBJ databases">
        <title>The genome of Rhizophagus clarus HR1 reveals common genetic basis of auxotrophy among arbuscular mycorrhizal fungi.</title>
        <authorList>
            <person name="Kobayashi Y."/>
        </authorList>
    </citation>
    <scope>NUCLEOTIDE SEQUENCE [LARGE SCALE GENOMIC DNA]</scope>
    <source>
        <strain evidence="2 3">HR1</strain>
    </source>
</reference>
<accession>A0A2Z6RWD7</accession>
<name>A0A2Z6RWD7_9GLOM</name>
<keyword evidence="3" id="KW-1185">Reference proteome</keyword>
<dbReference type="EMBL" id="BEXD01003334">
    <property type="protein sequence ID" value="GBC00852.1"/>
    <property type="molecule type" value="Genomic_DNA"/>
</dbReference>
<evidence type="ECO:0000313" key="3">
    <source>
        <dbReference type="Proteomes" id="UP000247702"/>
    </source>
</evidence>